<feature type="compositionally biased region" description="Low complexity" evidence="2">
    <location>
        <begin position="2302"/>
        <end position="2320"/>
    </location>
</feature>
<feature type="coiled-coil region" evidence="1">
    <location>
        <begin position="1529"/>
        <end position="1580"/>
    </location>
</feature>
<dbReference type="PANTHER" id="PTHR45761">
    <property type="entry name" value="EXTENDED SYNAPTOTAGMIN-LIKE PROTEIN 2, ISOFORM C"/>
    <property type="match status" value="1"/>
</dbReference>
<feature type="compositionally biased region" description="Basic and acidic residues" evidence="2">
    <location>
        <begin position="739"/>
        <end position="749"/>
    </location>
</feature>
<reference evidence="3" key="1">
    <citation type="submission" date="2013-10" db="EMBL/GenBank/DDBJ databases">
        <title>Genomic analysis of the causative agents of coccidiosis in chickens.</title>
        <authorList>
            <person name="Reid A.J."/>
            <person name="Blake D."/>
            <person name="Billington K."/>
            <person name="Browne H."/>
            <person name="Dunn M."/>
            <person name="Hung S."/>
            <person name="Kawahara F."/>
            <person name="Miranda-Saavedra D."/>
            <person name="Mourier T."/>
            <person name="Nagra H."/>
            <person name="Otto T.D."/>
            <person name="Rawlings N."/>
            <person name="Sanchez A."/>
            <person name="Sanders M."/>
            <person name="Subramaniam C."/>
            <person name="Tay Y."/>
            <person name="Dear P."/>
            <person name="Doerig C."/>
            <person name="Gruber A."/>
            <person name="Parkinson J."/>
            <person name="Shirley M."/>
            <person name="Wan K.L."/>
            <person name="Berriman M."/>
            <person name="Tomley F."/>
            <person name="Pain A."/>
        </authorList>
    </citation>
    <scope>NUCLEOTIDE SEQUENCE [LARGE SCALE GENOMIC DNA]</scope>
    <source>
        <strain evidence="3">Weybridge</strain>
    </source>
</reference>
<sequence>MAWRPHEVAGPQQGLLEGAPLSPFFSCESSQQQHKGVKGTLKVRPSPLFFQRCRSGGWLRRHICLTNEGEETEQLSASSSNPYLVFVHKENVNLPPRASVFLPVVVRLLPAPQQPDDCTTDHIEIITIEGSAGSIQVPVFISQKGSETVQATGCADSPRSRGPRHRAAPQPHPYSPPPANQIPPTDRKNVCLSSRLPHSVLSLTPPLEHSAGGIHKGRSTSSGSGIADAVRCSPPFQGLLLSSLQDGSSSNCRLSVNPSLCLSPQPWASMEMQRLQQQEQQLEQKASKSPAVWAWRLRVGRSKHPFSIPNLSAGSPSSLLDSPGVLSKTSANSSSSCCSGSNSSSRSSSRPCDENAEGSAAVDASLAASSYVSLLPSRALSLRSEELQRPLSCLHPAVAEEVSHAPAGSGAALGAAADTLHIPSRATQELKMEGPLKTSRSAAAAAGLLLTSSGSMDSSALSTDATKASANEVDMQQQQQLQQQQQQQPEHASRGSLLQLQEENRLLQEALKNSRAEIEALELLGQLQQTARQTQQQQKQQQEEVLEGVDCPQQQLWGPKQGASQHPKALQQQTKEEQKQQHEKQQKPQQQKEKSQQQQPEYQQTEAQPSQHQQQHQERQVPQQLGQQQQLTQQLRDFQEALKQQHQQLHYEQQQQQLEQPVQQVEEEQQLFPQILKQVSEKQQPQLEPLQRPVTAPVQQQQRQQLKQQQLRQNQPEEGEERGIRIHPTPLKKTATGAKGEETPQERRSPPLFVWPSAAESLSTFNRRLLRLASNSTRNQPAAAVCSSSSRCCSRCGEGPEKDKATNGKNELLLEQQEAAALQKEELQAVKAAFAAAQVRHEQQQELLQRKVQALEQEVAAAAAVAAVSEERASRLLLHLEEQRQQAAAAARASSATRIRLSGRLKDTQLRVKQLSELLHAVQQQHSFLASLQQKHAPAAGRPDRLRRCCQRRQPRKIRPRSSSSISSISCISSSEGSSSCCSNDSSSSSGCGEARQQQRVKKQQKASKDFWVLEVPEDIQQLMDSLETPAAVPVAATAGALRGGVAIDIAAYNQQLPPAGGLPLSPATEVAATAATAPALQKRKGRQKKSLRAVSRRVDRGCCCSSSRNSTCCCSCSASCWELQQRLAQTTAKLIVKSQLLIAQESANKELQLQAEEGAAAAAAADAAAAAAEKKLLGALSRSASMHAQLQAAAAAQQQLQASTNAAAATAAELLQTNKQLRLRLEAANNERDTWKQHLQQELQQELQQKLQQECKHSKTAREKQQVENIQEQAPYKGNQQQHGPNALLQQQQPISCHYCCAEGTSAAAEAAATTAAIGATTATTVTAGTTVTAAPAATATDAAWRAADPLVLAVEELACSLRDMKEELSLVNASTPTGTPHPATNPLQQPAEAPAAAALWRWPIFGQNSLISDRSTNSNNNSNNDSSSGSTNRLRELQVTGEKLLEGVGVCLVCLSHRLFVSQQQQQNSSSRRSNLMRALQEETARRVAEQAKAKHLKIETVALERKLLVLESCAAAEAAQVAADHREQQQQLLQQQQQLLLALSEREEQLHMLLSEQKSLQQQQQQLQRALRAALRKGRQAAAAAAAAAEDAVFQRLSDWRSSLVRTTVEAAESCCPDLSCSTSTTASCSSSSSSKWKGKRKFSAEQRPRRRAQFLGLVQRLAAAEIAVKELAAIVEETAAAAPHASPHPYTDVHQEQQQQLQLQHTASPCSSAAAARIHSPKEKPHCANNSSLHAQYEQCSSASCSSSNSNDNNKGSNNNNGGSCACGCLCCWSPESSMSQQQKQQQRQHQLLVGAYAAQQQQLQRALFALRRSGLEVDRLHNSLLLQQQLRVPNEETALKSRTAIAEAEELKNQVARLEEAAVLDRQQWQQELMLLQQTYCTTLLQRGAAKERRKQRALEAQAANQQQLQQHQLQQQKAARELEQQAGLLQQGSSCSEQLLQALVEVQQKGAEQIAARQSRSTTATDTFGSSSCSISVRRLLSLLVDLCRRLAFLERKANVELQPFRARQQEQELQQQLQVQPTEESLIAYRLLLGALLQQLHQQQALLQQMKQQKYLQRDQQEPTGAELAAAQLTVATRAADDGDAAILDAAEPGASPLVEAGVLWLFMSAANSCSTCRKCAAQDLVSVAAAAGRQQQQQEAAKEAAAGMVQQTQTLAGLLPFIVAAQRRITALLQTVGGTPSGGPQLFGDAPVAAYGETNQDLGAAAPAAEGAHRLSKVDAWECWVLLREVHRLAAVAATAAAGALSRAQGFCSSLCMALAASLGQETSGTLESNFTCWKGAEAAPSLPPHPSETPETTAPATVTAAPAATATAQTKPVVEGLCGSPCSGGLFPNAHSSSAAAALDCSAAPRPENAAATVMGPQAAAAAAVAASCGVVGAQQRALEVLRDDENSQQHSCKNNAKAIHRSSSSKHKAMEQQIQQQQQQSLQQHQMLPQTQQQQTLQQHHQKQQQHQQQPPHQKLQLKRQQPQQVQHLQQLQQWQQQQQLQQQQPIQQPQHLQQQQQQQQQLQQKQRQQQLLQQQMQEVQPLQQQQQLQKQQQMQQLQPLQQQHQFEKLQERRQLLFWNQQQQQQWREGLCSESQSAASPAATPPPGAAAAAGVAAGATGGTTIEVPPAAAAPSCDKGSNNCCCKVEAPCSISKCDAVATTQQQQVMQRQLIALAAHTQQPKDSWVQPSCTFPSPQQQMQQQQMQQQMLQQLQQQQQKEQHHQHHPSSPQHPCWRNYHQGHKQSKEQQEEKQHQQQPLEEQHQQQQSANASEGFPTCLHFGCSRSQLINWQSGLTAACAGSAALRRPSGHLKQQQRHKTQNDKPSDSAAVCRIYLQRREANPSLKAPQTGEKIPAKEMQNMEQTSAVAAEATQAAAGEATTKAGLHSRRTASHAPSPIRMQKRSSKEVKRINGRAAKGKQYGALETAVEGVYVQRRAASCAAAACSSAATCWRNQPRGIPRKESPKGLN</sequence>
<feature type="region of interest" description="Disordered" evidence="2">
    <location>
        <begin position="203"/>
        <end position="222"/>
    </location>
</feature>
<feature type="compositionally biased region" description="Basic and acidic residues" evidence="2">
    <location>
        <begin position="2738"/>
        <end position="2748"/>
    </location>
</feature>
<keyword evidence="1" id="KW-0175">Coiled coil</keyword>
<feature type="region of interest" description="Disordered" evidence="2">
    <location>
        <begin position="1374"/>
        <end position="1394"/>
    </location>
</feature>
<feature type="coiled-coil region" evidence="1">
    <location>
        <begin position="1839"/>
        <end position="1931"/>
    </location>
</feature>
<dbReference type="InterPro" id="IPR051634">
    <property type="entry name" value="Extended_Synaptotagmin"/>
</dbReference>
<feature type="compositionally biased region" description="Low complexity" evidence="2">
    <location>
        <begin position="1414"/>
        <end position="1434"/>
    </location>
</feature>
<dbReference type="VEuPathDB" id="ToxoDB:EMWEY_00039240"/>
<feature type="region of interest" description="Disordered" evidence="2">
    <location>
        <begin position="320"/>
        <end position="356"/>
    </location>
</feature>
<feature type="region of interest" description="Disordered" evidence="2">
    <location>
        <begin position="1413"/>
        <end position="1435"/>
    </location>
</feature>
<dbReference type="EMBL" id="HG722038">
    <property type="protein sequence ID" value="CDJ61253.1"/>
    <property type="molecule type" value="Genomic_DNA"/>
</dbReference>
<dbReference type="PANTHER" id="PTHR45761:SF1">
    <property type="entry name" value="EXTENDED SYNAPTOTAGMIN-LIKE PROTEIN 2, ISOFORM C"/>
    <property type="match status" value="1"/>
</dbReference>
<feature type="region of interest" description="Disordered" evidence="2">
    <location>
        <begin position="2290"/>
        <end position="2320"/>
    </location>
</feature>
<evidence type="ECO:0000313" key="4">
    <source>
        <dbReference type="Proteomes" id="UP000030763"/>
    </source>
</evidence>
<feature type="compositionally biased region" description="Low complexity" evidence="2">
    <location>
        <begin position="476"/>
        <end position="488"/>
    </location>
</feature>
<feature type="compositionally biased region" description="Low complexity" evidence="2">
    <location>
        <begin position="961"/>
        <end position="995"/>
    </location>
</feature>
<feature type="region of interest" description="Disordered" evidence="2">
    <location>
        <begin position="554"/>
        <end position="632"/>
    </location>
</feature>
<evidence type="ECO:0000256" key="1">
    <source>
        <dbReference type="SAM" id="Coils"/>
    </source>
</evidence>
<keyword evidence="4" id="KW-1185">Reference proteome</keyword>
<feature type="compositionally biased region" description="Basic residues" evidence="2">
    <location>
        <begin position="948"/>
        <end position="960"/>
    </location>
</feature>
<feature type="region of interest" description="Disordered" evidence="2">
    <location>
        <begin position="683"/>
        <end position="750"/>
    </location>
</feature>
<feature type="region of interest" description="Disordered" evidence="2">
    <location>
        <begin position="148"/>
        <end position="186"/>
    </location>
</feature>
<feature type="compositionally biased region" description="Low complexity" evidence="2">
    <location>
        <begin position="596"/>
        <end position="632"/>
    </location>
</feature>
<gene>
    <name evidence="3" type="ORF">EMWEY_00039240</name>
</gene>
<feature type="compositionally biased region" description="Pro residues" evidence="2">
    <location>
        <begin position="170"/>
        <end position="181"/>
    </location>
</feature>
<feature type="compositionally biased region" description="Low complexity" evidence="2">
    <location>
        <begin position="1623"/>
        <end position="1638"/>
    </location>
</feature>
<feature type="compositionally biased region" description="Basic and acidic residues" evidence="2">
    <location>
        <begin position="574"/>
        <end position="595"/>
    </location>
</feature>
<feature type="compositionally biased region" description="Low complexity" evidence="2">
    <location>
        <begin position="2426"/>
        <end position="2476"/>
    </location>
</feature>
<feature type="region of interest" description="Disordered" evidence="2">
    <location>
        <begin position="2396"/>
        <end position="2476"/>
    </location>
</feature>
<feature type="region of interest" description="Disordered" evidence="2">
    <location>
        <begin position="2801"/>
        <end position="2822"/>
    </location>
</feature>
<feature type="compositionally biased region" description="Low complexity" evidence="2">
    <location>
        <begin position="2749"/>
        <end position="2761"/>
    </location>
</feature>
<reference evidence="3" key="2">
    <citation type="submission" date="2013-10" db="EMBL/GenBank/DDBJ databases">
        <authorList>
            <person name="Aslett M."/>
        </authorList>
    </citation>
    <scope>NUCLEOTIDE SEQUENCE [LARGE SCALE GENOMIC DNA]</scope>
    <source>
        <strain evidence="3">Weybridge</strain>
    </source>
</reference>
<dbReference type="Proteomes" id="UP000030763">
    <property type="component" value="Unassembled WGS sequence"/>
</dbReference>
<feature type="compositionally biased region" description="Basic residues" evidence="2">
    <location>
        <begin position="2412"/>
        <end position="2421"/>
    </location>
</feature>
<organism evidence="3 4">
    <name type="scientific">Eimeria maxima</name>
    <name type="common">Coccidian parasite</name>
    <dbReference type="NCBI Taxonomy" id="5804"/>
    <lineage>
        <taxon>Eukaryota</taxon>
        <taxon>Sar</taxon>
        <taxon>Alveolata</taxon>
        <taxon>Apicomplexa</taxon>
        <taxon>Conoidasida</taxon>
        <taxon>Coccidia</taxon>
        <taxon>Eucoccidiorida</taxon>
        <taxon>Eimeriorina</taxon>
        <taxon>Eimeriidae</taxon>
        <taxon>Eimeria</taxon>
    </lineage>
</organism>
<evidence type="ECO:0000313" key="3">
    <source>
        <dbReference type="EMBL" id="CDJ61253.1"/>
    </source>
</evidence>
<feature type="region of interest" description="Disordered" evidence="2">
    <location>
        <begin position="1684"/>
        <end position="1710"/>
    </location>
</feature>
<feature type="region of interest" description="Disordered" evidence="2">
    <location>
        <begin position="933"/>
        <end position="995"/>
    </location>
</feature>
<feature type="coiled-coil region" evidence="1">
    <location>
        <begin position="497"/>
        <end position="544"/>
    </location>
</feature>
<feature type="coiled-coil region" evidence="1">
    <location>
        <begin position="2507"/>
        <end position="2540"/>
    </location>
</feature>
<feature type="coiled-coil region" evidence="1">
    <location>
        <begin position="1212"/>
        <end position="1257"/>
    </location>
</feature>
<name>U6MDX1_EIMMA</name>
<feature type="compositionally biased region" description="Polar residues" evidence="2">
    <location>
        <begin position="2678"/>
        <end position="2687"/>
    </location>
</feature>
<dbReference type="RefSeq" id="XP_013337903.1">
    <property type="nucleotide sequence ID" value="XM_013482449.1"/>
</dbReference>
<feature type="region of interest" description="Disordered" evidence="2">
    <location>
        <begin position="2678"/>
        <end position="2765"/>
    </location>
</feature>
<feature type="compositionally biased region" description="Polar residues" evidence="2">
    <location>
        <begin position="456"/>
        <end position="469"/>
    </location>
</feature>
<feature type="region of interest" description="Disordered" evidence="2">
    <location>
        <begin position="2875"/>
        <end position="2904"/>
    </location>
</feature>
<dbReference type="OMA" id="WECWVLL"/>
<proteinExistence type="predicted"/>
<feature type="coiled-coil region" evidence="1">
    <location>
        <begin position="838"/>
        <end position="872"/>
    </location>
</feature>
<evidence type="ECO:0000256" key="2">
    <source>
        <dbReference type="SAM" id="MobiDB-lite"/>
    </source>
</evidence>
<dbReference type="GeneID" id="25337910"/>
<protein>
    <submittedName>
        <fullName evidence="3">Uncharacterized protein</fullName>
    </submittedName>
</protein>
<feature type="region of interest" description="Disordered" evidence="2">
    <location>
        <begin position="2584"/>
        <end position="2607"/>
    </location>
</feature>
<feature type="compositionally biased region" description="Low complexity" evidence="2">
    <location>
        <begin position="699"/>
        <end position="714"/>
    </location>
</feature>
<accession>U6MDX1</accession>
<feature type="region of interest" description="Disordered" evidence="2">
    <location>
        <begin position="454"/>
        <end position="494"/>
    </location>
</feature>
<feature type="compositionally biased region" description="Low complexity" evidence="2">
    <location>
        <begin position="2688"/>
        <end position="2712"/>
    </location>
</feature>
<dbReference type="OrthoDB" id="349541at2759"/>
<feature type="compositionally biased region" description="Low complexity" evidence="2">
    <location>
        <begin position="330"/>
        <end position="350"/>
    </location>
</feature>
<feature type="region of interest" description="Disordered" evidence="2">
    <location>
        <begin position="1620"/>
        <end position="1651"/>
    </location>
</feature>
<feature type="compositionally biased region" description="Basic residues" evidence="2">
    <location>
        <begin position="2802"/>
        <end position="2813"/>
    </location>
</feature>